<dbReference type="AlphaFoldDB" id="A0A6J8E0Y5"/>
<sequence length="224" mass="26384">MKKAFYQKNRKIKIRSLKRKTLIEKTREYVKIFTTEKIKDDEILLLSKGLKYIPSPSTKFTKSSIALDFNEFARKLRCKYHFDKGDIFKRHPFLTKSGYKPELANNAIETYIFKTKIEIYNVTIQKAHDNLITLERKAISSLKRNNKIVIRKADKNNTTVIWDKTEYINEGLRQLSSATHFVEIAKLNIIETNLKINSIIFAMHRKGVMDEITFKYLSAKRDLK</sequence>
<protein>
    <submittedName>
        <fullName evidence="1">Uncharacterized protein</fullName>
    </submittedName>
</protein>
<organism evidence="1 2">
    <name type="scientific">Mytilus coruscus</name>
    <name type="common">Sea mussel</name>
    <dbReference type="NCBI Taxonomy" id="42192"/>
    <lineage>
        <taxon>Eukaryota</taxon>
        <taxon>Metazoa</taxon>
        <taxon>Spiralia</taxon>
        <taxon>Lophotrochozoa</taxon>
        <taxon>Mollusca</taxon>
        <taxon>Bivalvia</taxon>
        <taxon>Autobranchia</taxon>
        <taxon>Pteriomorphia</taxon>
        <taxon>Mytilida</taxon>
        <taxon>Mytiloidea</taxon>
        <taxon>Mytilidae</taxon>
        <taxon>Mytilinae</taxon>
        <taxon>Mytilus</taxon>
    </lineage>
</organism>
<evidence type="ECO:0000313" key="2">
    <source>
        <dbReference type="Proteomes" id="UP000507470"/>
    </source>
</evidence>
<dbReference type="EMBL" id="CACVKT020008081">
    <property type="protein sequence ID" value="CAC5412681.1"/>
    <property type="molecule type" value="Genomic_DNA"/>
</dbReference>
<accession>A0A6J8E0Y5</accession>
<proteinExistence type="predicted"/>
<name>A0A6J8E0Y5_MYTCO</name>
<gene>
    <name evidence="1" type="ORF">MCOR_45669</name>
</gene>
<dbReference type="Proteomes" id="UP000507470">
    <property type="component" value="Unassembled WGS sequence"/>
</dbReference>
<reference evidence="1 2" key="1">
    <citation type="submission" date="2020-06" db="EMBL/GenBank/DDBJ databases">
        <authorList>
            <person name="Li R."/>
            <person name="Bekaert M."/>
        </authorList>
    </citation>
    <scope>NUCLEOTIDE SEQUENCE [LARGE SCALE GENOMIC DNA]</scope>
    <source>
        <strain evidence="2">wild</strain>
    </source>
</reference>
<keyword evidence="2" id="KW-1185">Reference proteome</keyword>
<dbReference type="OrthoDB" id="10029313at2759"/>
<evidence type="ECO:0000313" key="1">
    <source>
        <dbReference type="EMBL" id="CAC5412681.1"/>
    </source>
</evidence>